<keyword evidence="6 10" id="KW-0663">Pyridoxal phosphate</keyword>
<dbReference type="Pfam" id="PF01063">
    <property type="entry name" value="Aminotran_4"/>
    <property type="match status" value="1"/>
</dbReference>
<evidence type="ECO:0000256" key="3">
    <source>
        <dbReference type="ARBA" id="ARBA00022576"/>
    </source>
</evidence>
<evidence type="ECO:0000256" key="6">
    <source>
        <dbReference type="ARBA" id="ARBA00022898"/>
    </source>
</evidence>
<evidence type="ECO:0000256" key="9">
    <source>
        <dbReference type="RuleBase" id="RU004106"/>
    </source>
</evidence>
<dbReference type="FunFam" id="3.30.470.10:FF:000002">
    <property type="entry name" value="Branched-chain-amino-acid aminotransferase"/>
    <property type="match status" value="1"/>
</dbReference>
<dbReference type="GO" id="GO:0009099">
    <property type="term" value="P:L-valine biosynthetic process"/>
    <property type="evidence" value="ECO:0007669"/>
    <property type="project" value="TreeGrafter"/>
</dbReference>
<keyword evidence="7 11" id="KW-0100">Branched-chain amino acid biosynthesis</keyword>
<dbReference type="EMBL" id="JABXBU010000011">
    <property type="protein sequence ID" value="KAF8790381.1"/>
    <property type="molecule type" value="Genomic_DNA"/>
</dbReference>
<dbReference type="InterPro" id="IPR005786">
    <property type="entry name" value="B_amino_transII"/>
</dbReference>
<dbReference type="InterPro" id="IPR018300">
    <property type="entry name" value="Aminotrans_IV_CS"/>
</dbReference>
<evidence type="ECO:0000256" key="5">
    <source>
        <dbReference type="ARBA" id="ARBA00022679"/>
    </source>
</evidence>
<evidence type="ECO:0000256" key="7">
    <source>
        <dbReference type="ARBA" id="ARBA00023304"/>
    </source>
</evidence>
<dbReference type="GO" id="GO:0004084">
    <property type="term" value="F:branched-chain-amino-acid transaminase activity"/>
    <property type="evidence" value="ECO:0007669"/>
    <property type="project" value="UniProtKB-EC"/>
</dbReference>
<comment type="catalytic activity">
    <reaction evidence="11">
        <text>L-isoleucine + 2-oxoglutarate = (S)-3-methyl-2-oxopentanoate + L-glutamate</text>
        <dbReference type="Rhea" id="RHEA:24801"/>
        <dbReference type="ChEBI" id="CHEBI:16810"/>
        <dbReference type="ChEBI" id="CHEBI:29985"/>
        <dbReference type="ChEBI" id="CHEBI:35146"/>
        <dbReference type="ChEBI" id="CHEBI:58045"/>
        <dbReference type="EC" id="2.6.1.42"/>
    </reaction>
</comment>
<dbReference type="NCBIfam" id="TIGR01123">
    <property type="entry name" value="ilvE_II"/>
    <property type="match status" value="1"/>
</dbReference>
<keyword evidence="5 11" id="KW-0808">Transferase</keyword>
<comment type="catalytic activity">
    <reaction evidence="11">
        <text>L-leucine + 2-oxoglutarate = 4-methyl-2-oxopentanoate + L-glutamate</text>
        <dbReference type="Rhea" id="RHEA:18321"/>
        <dbReference type="ChEBI" id="CHEBI:16810"/>
        <dbReference type="ChEBI" id="CHEBI:17865"/>
        <dbReference type="ChEBI" id="CHEBI:29985"/>
        <dbReference type="ChEBI" id="CHEBI:57427"/>
        <dbReference type="EC" id="2.6.1.42"/>
    </reaction>
</comment>
<dbReference type="SUPFAM" id="SSF56752">
    <property type="entry name" value="D-aminoacid aminotransferase-like PLP-dependent enzymes"/>
    <property type="match status" value="1"/>
</dbReference>
<dbReference type="PANTHER" id="PTHR11825:SF44">
    <property type="entry name" value="BRANCHED-CHAIN-AMINO-ACID AMINOTRANSFERASE"/>
    <property type="match status" value="1"/>
</dbReference>
<evidence type="ECO:0000256" key="10">
    <source>
        <dbReference type="RuleBase" id="RU004516"/>
    </source>
</evidence>
<evidence type="ECO:0000256" key="2">
    <source>
        <dbReference type="ARBA" id="ARBA00009320"/>
    </source>
</evidence>
<organism evidence="12 13">
    <name type="scientific">Argiope bruennichi</name>
    <name type="common">Wasp spider</name>
    <name type="synonym">Aranea bruennichi</name>
    <dbReference type="NCBI Taxonomy" id="94029"/>
    <lineage>
        <taxon>Eukaryota</taxon>
        <taxon>Metazoa</taxon>
        <taxon>Ecdysozoa</taxon>
        <taxon>Arthropoda</taxon>
        <taxon>Chelicerata</taxon>
        <taxon>Arachnida</taxon>
        <taxon>Araneae</taxon>
        <taxon>Araneomorphae</taxon>
        <taxon>Entelegynae</taxon>
        <taxon>Araneoidea</taxon>
        <taxon>Araneidae</taxon>
        <taxon>Argiope</taxon>
    </lineage>
</organism>
<dbReference type="NCBIfam" id="NF009897">
    <property type="entry name" value="PRK13357.1"/>
    <property type="match status" value="1"/>
</dbReference>
<dbReference type="OMA" id="ICTDHMV"/>
<keyword evidence="4 11" id="KW-0028">Amino-acid biosynthesis</keyword>
<evidence type="ECO:0000256" key="4">
    <source>
        <dbReference type="ARBA" id="ARBA00022605"/>
    </source>
</evidence>
<evidence type="ECO:0000313" key="12">
    <source>
        <dbReference type="EMBL" id="KAF8790381.1"/>
    </source>
</evidence>
<dbReference type="Proteomes" id="UP000807504">
    <property type="component" value="Unassembled WGS sequence"/>
</dbReference>
<proteinExistence type="inferred from homology"/>
<evidence type="ECO:0000313" key="13">
    <source>
        <dbReference type="Proteomes" id="UP000807504"/>
    </source>
</evidence>
<dbReference type="PIRSF" id="PIRSF006468">
    <property type="entry name" value="BCAT1"/>
    <property type="match status" value="1"/>
</dbReference>
<dbReference type="AlphaFoldDB" id="A0A8T0FHB5"/>
<dbReference type="PANTHER" id="PTHR11825">
    <property type="entry name" value="SUBGROUP IIII AMINOTRANSFERASE"/>
    <property type="match status" value="1"/>
</dbReference>
<feature type="modified residue" description="N6-(pyridoxal phosphate)lysine" evidence="8">
    <location>
        <position position="166"/>
    </location>
</feature>
<comment type="catalytic activity">
    <reaction evidence="11">
        <text>L-valine + 2-oxoglutarate = 3-methyl-2-oxobutanoate + L-glutamate</text>
        <dbReference type="Rhea" id="RHEA:24813"/>
        <dbReference type="ChEBI" id="CHEBI:11851"/>
        <dbReference type="ChEBI" id="CHEBI:16810"/>
        <dbReference type="ChEBI" id="CHEBI:29985"/>
        <dbReference type="ChEBI" id="CHEBI:57762"/>
        <dbReference type="EC" id="2.6.1.42"/>
    </reaction>
</comment>
<dbReference type="CDD" id="cd01557">
    <property type="entry name" value="BCAT_beta_family"/>
    <property type="match status" value="1"/>
</dbReference>
<dbReference type="EC" id="2.6.1.42" evidence="11"/>
<keyword evidence="13" id="KW-1185">Reference proteome</keyword>
<comment type="caution">
    <text evidence="12">The sequence shown here is derived from an EMBL/GenBank/DDBJ whole genome shotgun (WGS) entry which is preliminary data.</text>
</comment>
<gene>
    <name evidence="12" type="ORF">HNY73_005407</name>
</gene>
<protein>
    <recommendedName>
        <fullName evidence="11">Branched-chain-amino-acid aminotransferase</fullName>
        <ecNumber evidence="11">2.6.1.42</ecNumber>
    </recommendedName>
</protein>
<evidence type="ECO:0000256" key="11">
    <source>
        <dbReference type="RuleBase" id="RU004517"/>
    </source>
</evidence>
<keyword evidence="3 11" id="KW-0032">Aminotransferase</keyword>
<comment type="cofactor">
    <cofactor evidence="1 10">
        <name>pyridoxal 5'-phosphate</name>
        <dbReference type="ChEBI" id="CHEBI:597326"/>
    </cofactor>
</comment>
<evidence type="ECO:0000256" key="1">
    <source>
        <dbReference type="ARBA" id="ARBA00001933"/>
    </source>
</evidence>
<dbReference type="InterPro" id="IPR033939">
    <property type="entry name" value="BCAT_family"/>
</dbReference>
<dbReference type="GO" id="GO:0005739">
    <property type="term" value="C:mitochondrion"/>
    <property type="evidence" value="ECO:0007669"/>
    <property type="project" value="TreeGrafter"/>
</dbReference>
<reference evidence="12" key="1">
    <citation type="journal article" date="2020" name="bioRxiv">
        <title>Chromosome-level reference genome of the European wasp spider Argiope bruennichi: a resource for studies on range expansion and evolutionary adaptation.</title>
        <authorList>
            <person name="Sheffer M.M."/>
            <person name="Hoppe A."/>
            <person name="Krehenwinkel H."/>
            <person name="Uhl G."/>
            <person name="Kuss A.W."/>
            <person name="Jensen L."/>
            <person name="Jensen C."/>
            <person name="Gillespie R.G."/>
            <person name="Hoff K.J."/>
            <person name="Prost S."/>
        </authorList>
    </citation>
    <scope>NUCLEOTIDE SEQUENCE</scope>
</reference>
<evidence type="ECO:0000256" key="8">
    <source>
        <dbReference type="PIRSR" id="PIRSR006468-1"/>
    </source>
</evidence>
<dbReference type="InterPro" id="IPR036038">
    <property type="entry name" value="Aminotransferase-like"/>
</dbReference>
<accession>A0A8T0FHB5</accession>
<sequence>MFEVEWNEDQGWGKPVISPLHNLVLHPAAKVLHYAQELFEGLKAFRTKSGKSILFRPELNIERMLITAERASLPLFDGDEFLKCMKKLVSIDQHWIPDKEGCSLYVRPTLIGIEPSLGIASSKKALLYIITGPVGAYFSSGQEKAVSLLADPKHVRAWPGGVGNKKMGCNYAPTIYIQKIAEKQNLQQVLWLYGENHQLTEVGTMNIFVFLVNAAGEVELVTPPLDGTILPGVTRQSLLDLGREWNEFKVSERLITMKEVIQAKTEGRLLEIFGSGTACIVCPVGTISYMGETITIPTLESKKGLYRRFLSTLLNIQYGKVPSKWAVSVDEP</sequence>
<reference evidence="12" key="2">
    <citation type="submission" date="2020-06" db="EMBL/GenBank/DDBJ databases">
        <authorList>
            <person name="Sheffer M."/>
        </authorList>
    </citation>
    <scope>NUCLEOTIDE SEQUENCE</scope>
</reference>
<dbReference type="GO" id="GO:0009098">
    <property type="term" value="P:L-leucine biosynthetic process"/>
    <property type="evidence" value="ECO:0007669"/>
    <property type="project" value="TreeGrafter"/>
</dbReference>
<dbReference type="InterPro" id="IPR043131">
    <property type="entry name" value="BCAT-like_N"/>
</dbReference>
<dbReference type="FunFam" id="3.20.10.10:FF:000004">
    <property type="entry name" value="Branched-chain-amino-acid aminotransferase"/>
    <property type="match status" value="1"/>
</dbReference>
<dbReference type="InterPro" id="IPR043132">
    <property type="entry name" value="BCAT-like_C"/>
</dbReference>
<dbReference type="InterPro" id="IPR001544">
    <property type="entry name" value="Aminotrans_IV"/>
</dbReference>
<dbReference type="PROSITE" id="PS00770">
    <property type="entry name" value="AA_TRANSFER_CLASS_4"/>
    <property type="match status" value="1"/>
</dbReference>
<dbReference type="Gene3D" id="3.30.470.10">
    <property type="match status" value="1"/>
</dbReference>
<comment type="similarity">
    <text evidence="2 9">Belongs to the class-IV pyridoxal-phosphate-dependent aminotransferase family.</text>
</comment>
<name>A0A8T0FHB5_ARGBR</name>
<dbReference type="Gene3D" id="3.20.10.10">
    <property type="entry name" value="D-amino Acid Aminotransferase, subunit A, domain 2"/>
    <property type="match status" value="1"/>
</dbReference>